<accession>A0ABV2V247</accession>
<feature type="region of interest" description="Disordered" evidence="1">
    <location>
        <begin position="77"/>
        <end position="97"/>
    </location>
</feature>
<name>A0ABV2V247_9ACTN</name>
<dbReference type="EMBL" id="JBEXPZ010000034">
    <property type="protein sequence ID" value="MET9847908.1"/>
    <property type="molecule type" value="Genomic_DNA"/>
</dbReference>
<feature type="region of interest" description="Disordered" evidence="1">
    <location>
        <begin position="1"/>
        <end position="27"/>
    </location>
</feature>
<gene>
    <name evidence="2" type="ORF">ABZZ21_25840</name>
</gene>
<sequence length="211" mass="24199">MGDFDEALEQASRERTEAEERVDVPEPTAGLELLQELAVWAMSKYQSAGVPPFLASDQVPRWTQEVYARRQPAPSPRRWWERRRSESPAPAPPDPMPDLWELSSFAVTAWRDGEYVPGSGMGYDSGTPGYYEQESYIVTRSVCTDARGNLVLVEMSDQGRSTWLWEERRQVWGGDFPSGWLMPFPRERKAMLRTVTVTVDKWLNRRTDHGS</sequence>
<evidence type="ECO:0000256" key="1">
    <source>
        <dbReference type="SAM" id="MobiDB-lite"/>
    </source>
</evidence>
<comment type="caution">
    <text evidence="2">The sequence shown here is derived from an EMBL/GenBank/DDBJ whole genome shotgun (WGS) entry which is preliminary data.</text>
</comment>
<evidence type="ECO:0000313" key="3">
    <source>
        <dbReference type="Proteomes" id="UP001550210"/>
    </source>
</evidence>
<proteinExistence type="predicted"/>
<reference evidence="2 3" key="1">
    <citation type="submission" date="2024-06" db="EMBL/GenBank/DDBJ databases">
        <title>The Natural Products Discovery Center: Release of the First 8490 Sequenced Strains for Exploring Actinobacteria Biosynthetic Diversity.</title>
        <authorList>
            <person name="Kalkreuter E."/>
            <person name="Kautsar S.A."/>
            <person name="Yang D."/>
            <person name="Bader C.D."/>
            <person name="Teijaro C.N."/>
            <person name="Fluegel L."/>
            <person name="Davis C.M."/>
            <person name="Simpson J.R."/>
            <person name="Lauterbach L."/>
            <person name="Steele A.D."/>
            <person name="Gui C."/>
            <person name="Meng S."/>
            <person name="Li G."/>
            <person name="Viehrig K."/>
            <person name="Ye F."/>
            <person name="Su P."/>
            <person name="Kiefer A.F."/>
            <person name="Nichols A."/>
            <person name="Cepeda A.J."/>
            <person name="Yan W."/>
            <person name="Fan B."/>
            <person name="Jiang Y."/>
            <person name="Adhikari A."/>
            <person name="Zheng C.-J."/>
            <person name="Schuster L."/>
            <person name="Cowan T.M."/>
            <person name="Smanski M.J."/>
            <person name="Chevrette M.G."/>
            <person name="De Carvalho L.P.S."/>
            <person name="Shen B."/>
        </authorList>
    </citation>
    <scope>NUCLEOTIDE SEQUENCE [LARGE SCALE GENOMIC DNA]</scope>
    <source>
        <strain evidence="2 3">NPDC006434</strain>
    </source>
</reference>
<feature type="compositionally biased region" description="Basic and acidic residues" evidence="1">
    <location>
        <begin position="11"/>
        <end position="24"/>
    </location>
</feature>
<organism evidence="2 3">
    <name type="scientific">Streptomyces ossamyceticus</name>
    <dbReference type="NCBI Taxonomy" id="249581"/>
    <lineage>
        <taxon>Bacteria</taxon>
        <taxon>Bacillati</taxon>
        <taxon>Actinomycetota</taxon>
        <taxon>Actinomycetes</taxon>
        <taxon>Kitasatosporales</taxon>
        <taxon>Streptomycetaceae</taxon>
        <taxon>Streptomyces</taxon>
    </lineage>
</organism>
<dbReference type="Proteomes" id="UP001550210">
    <property type="component" value="Unassembled WGS sequence"/>
</dbReference>
<dbReference type="RefSeq" id="WP_355399436.1">
    <property type="nucleotide sequence ID" value="NZ_JBEXPZ010000034.1"/>
</dbReference>
<protein>
    <submittedName>
        <fullName evidence="2">Uncharacterized protein</fullName>
    </submittedName>
</protein>
<evidence type="ECO:0000313" key="2">
    <source>
        <dbReference type="EMBL" id="MET9847908.1"/>
    </source>
</evidence>
<keyword evidence="3" id="KW-1185">Reference proteome</keyword>